<keyword evidence="2" id="KW-0645">Protease</keyword>
<comment type="caution">
    <text evidence="7">Lacks conserved residue(s) required for the propagation of feature annotation.</text>
</comment>
<evidence type="ECO:0000256" key="6">
    <source>
        <dbReference type="ARBA" id="ARBA00023619"/>
    </source>
</evidence>
<dbReference type="EMBL" id="CAADRA010005120">
    <property type="protein sequence ID" value="VFT85206.1"/>
    <property type="molecule type" value="Genomic_DNA"/>
</dbReference>
<feature type="compositionally biased region" description="Low complexity" evidence="8">
    <location>
        <begin position="500"/>
        <end position="536"/>
    </location>
</feature>
<dbReference type="GO" id="GO:0006508">
    <property type="term" value="P:proteolysis"/>
    <property type="evidence" value="ECO:0007669"/>
    <property type="project" value="UniProtKB-KW"/>
</dbReference>
<dbReference type="EC" id="3.4.21.62" evidence="6"/>
<dbReference type="PROSITE" id="PS51892">
    <property type="entry name" value="SUBTILASE"/>
    <property type="match status" value="1"/>
</dbReference>
<protein>
    <recommendedName>
        <fullName evidence="6">subtilisin</fullName>
        <ecNumber evidence="6">3.4.21.62</ecNumber>
    </recommendedName>
</protein>
<dbReference type="Proteomes" id="UP000332933">
    <property type="component" value="Unassembled WGS sequence"/>
</dbReference>
<feature type="compositionally biased region" description="Low complexity" evidence="8">
    <location>
        <begin position="382"/>
        <end position="393"/>
    </location>
</feature>
<evidence type="ECO:0000313" key="13">
    <source>
        <dbReference type="Proteomes" id="UP000332933"/>
    </source>
</evidence>
<feature type="chain" id="PRO_5033436877" description="subtilisin" evidence="9">
    <location>
        <begin position="22"/>
        <end position="624"/>
    </location>
</feature>
<evidence type="ECO:0000313" key="12">
    <source>
        <dbReference type="EMBL" id="VFT85206.1"/>
    </source>
</evidence>
<reference evidence="11" key="2">
    <citation type="submission" date="2019-06" db="EMBL/GenBank/DDBJ databases">
        <title>Genomics analysis of Aphanomyces spp. identifies a new class of oomycete effector associated with host adaptation.</title>
        <authorList>
            <person name="Gaulin E."/>
        </authorList>
    </citation>
    <scope>NUCLEOTIDE SEQUENCE</scope>
    <source>
        <strain evidence="11">CBS 578.67</strain>
    </source>
</reference>
<evidence type="ECO:0000256" key="9">
    <source>
        <dbReference type="SAM" id="SignalP"/>
    </source>
</evidence>
<dbReference type="GO" id="GO:0004252">
    <property type="term" value="F:serine-type endopeptidase activity"/>
    <property type="evidence" value="ECO:0007669"/>
    <property type="project" value="UniProtKB-EC"/>
</dbReference>
<keyword evidence="9" id="KW-0732">Signal</keyword>
<evidence type="ECO:0000256" key="3">
    <source>
        <dbReference type="ARBA" id="ARBA00022801"/>
    </source>
</evidence>
<evidence type="ECO:0000313" key="11">
    <source>
        <dbReference type="EMBL" id="KAF0701168.1"/>
    </source>
</evidence>
<dbReference type="InterPro" id="IPR015500">
    <property type="entry name" value="Peptidase_S8_subtilisin-rel"/>
</dbReference>
<evidence type="ECO:0000259" key="10">
    <source>
        <dbReference type="Pfam" id="PF00082"/>
    </source>
</evidence>
<name>A0A485KK37_9STRA</name>
<dbReference type="OrthoDB" id="10256524at2759"/>
<reference evidence="12 13" key="1">
    <citation type="submission" date="2019-03" db="EMBL/GenBank/DDBJ databases">
        <authorList>
            <person name="Gaulin E."/>
            <person name="Dumas B."/>
        </authorList>
    </citation>
    <scope>NUCLEOTIDE SEQUENCE [LARGE SCALE GENOMIC DNA]</scope>
    <source>
        <strain evidence="12">CBS 568.67</strain>
    </source>
</reference>
<dbReference type="Pfam" id="PF00082">
    <property type="entry name" value="Peptidase_S8"/>
    <property type="match status" value="1"/>
</dbReference>
<evidence type="ECO:0000256" key="1">
    <source>
        <dbReference type="ARBA" id="ARBA00011073"/>
    </source>
</evidence>
<feature type="compositionally biased region" description="Polar residues" evidence="8">
    <location>
        <begin position="552"/>
        <end position="573"/>
    </location>
</feature>
<feature type="region of interest" description="Disordered" evidence="8">
    <location>
        <begin position="358"/>
        <end position="393"/>
    </location>
</feature>
<evidence type="ECO:0000256" key="2">
    <source>
        <dbReference type="ARBA" id="ARBA00022670"/>
    </source>
</evidence>
<dbReference type="InterPro" id="IPR036852">
    <property type="entry name" value="Peptidase_S8/S53_dom_sf"/>
</dbReference>
<dbReference type="PRINTS" id="PR00723">
    <property type="entry name" value="SUBTILISIN"/>
</dbReference>
<dbReference type="PANTHER" id="PTHR43806:SF67">
    <property type="entry name" value="EGF-LIKE DOMAIN-CONTAINING PROTEIN"/>
    <property type="match status" value="1"/>
</dbReference>
<evidence type="ECO:0000256" key="4">
    <source>
        <dbReference type="ARBA" id="ARBA00022825"/>
    </source>
</evidence>
<dbReference type="InterPro" id="IPR050131">
    <property type="entry name" value="Peptidase_S8_subtilisin-like"/>
</dbReference>
<gene>
    <name evidence="12" type="primary">Aste57867_8319</name>
    <name evidence="11" type="ORF">As57867_008287</name>
    <name evidence="12" type="ORF">ASTE57867_8319</name>
</gene>
<dbReference type="Gene3D" id="3.40.50.200">
    <property type="entry name" value="Peptidase S8/S53 domain"/>
    <property type="match status" value="1"/>
</dbReference>
<keyword evidence="4" id="KW-0720">Serine protease</keyword>
<comment type="similarity">
    <text evidence="1 7">Belongs to the peptidase S8 family.</text>
</comment>
<dbReference type="PANTHER" id="PTHR43806">
    <property type="entry name" value="PEPTIDASE S8"/>
    <property type="match status" value="1"/>
</dbReference>
<evidence type="ECO:0000256" key="5">
    <source>
        <dbReference type="ARBA" id="ARBA00023529"/>
    </source>
</evidence>
<dbReference type="SUPFAM" id="SSF52743">
    <property type="entry name" value="Subtilisin-like"/>
    <property type="match status" value="1"/>
</dbReference>
<feature type="region of interest" description="Disordered" evidence="8">
    <location>
        <begin position="549"/>
        <end position="624"/>
    </location>
</feature>
<organism evidence="12 13">
    <name type="scientific">Aphanomyces stellatus</name>
    <dbReference type="NCBI Taxonomy" id="120398"/>
    <lineage>
        <taxon>Eukaryota</taxon>
        <taxon>Sar</taxon>
        <taxon>Stramenopiles</taxon>
        <taxon>Oomycota</taxon>
        <taxon>Saprolegniomycetes</taxon>
        <taxon>Saprolegniales</taxon>
        <taxon>Verrucalvaceae</taxon>
        <taxon>Aphanomyces</taxon>
    </lineage>
</organism>
<feature type="signal peptide" evidence="9">
    <location>
        <begin position="1"/>
        <end position="21"/>
    </location>
</feature>
<keyword evidence="3" id="KW-0378">Hydrolase</keyword>
<sequence>MKVSSIVLTATAVAFVAAAGATKITPPVQHALDTQNGTVSVVVEFLSSAAFDTDALAALARPDRLNKVTSTLQAAAKESQVHVMQTIVQAMTSNPAIAAQTFFVANRIHVTNAPAVLVAAIAADANVDRIRLPISSGVSTAASVSSDDGDNASVDPAWAVSRIGASAVWADGNRGADIIVGSIDSGVRFTHVALLPAFRGPYGWFDAVGHTAVPVDLDGSGTAAMGVIVSAEHGVAPAASWMACKACSGGRCSEGALTSCAQFMLCPSAPDGSNKVCDHAPHILHNGWATSDDDDSAWFDPVLAAWRAAGIVPVFGTNPLPAPTGAASMSCGSVAGPAASTLVLTAGATNINNSVVASSARGPTKDQRIKPDLVAPGQRVPSTDSRSDAATSTRDGSSFAAAFTAGAAALYLSAYPAATFNDVSLALTRQTDTTDIMPIGLTCGSLSDAYYPNHVAGAGLVSAARALAKAPKTPLPTTPTTTGDDTDDSSMSEPTTARLTTITPPNRTSTRPNTTTTTTTAAPTTTTTHGPEPTTTTAAVLTTPVVTRAPNATRTPRPTSTSVNIGGNSSNVTALDGKFSHDGNGTIVAPETGKDPVTTTDAATSSDEADDDDADDRPWFPFFG</sequence>
<dbReference type="AlphaFoldDB" id="A0A485KK37"/>
<feature type="domain" description="Peptidase S8/S53" evidence="10">
    <location>
        <begin position="175"/>
        <end position="430"/>
    </location>
</feature>
<proteinExistence type="inferred from homology"/>
<evidence type="ECO:0000256" key="8">
    <source>
        <dbReference type="SAM" id="MobiDB-lite"/>
    </source>
</evidence>
<feature type="region of interest" description="Disordered" evidence="8">
    <location>
        <begin position="471"/>
        <end position="536"/>
    </location>
</feature>
<comment type="catalytic activity">
    <reaction evidence="5">
        <text>Hydrolysis of proteins with broad specificity for peptide bonds, and a preference for a large uncharged residue in P1. Hydrolyzes peptide amides.</text>
        <dbReference type="EC" id="3.4.21.62"/>
    </reaction>
</comment>
<evidence type="ECO:0000256" key="7">
    <source>
        <dbReference type="PROSITE-ProRule" id="PRU01240"/>
    </source>
</evidence>
<dbReference type="InterPro" id="IPR000209">
    <property type="entry name" value="Peptidase_S8/S53_dom"/>
</dbReference>
<accession>A0A485KK37</accession>
<dbReference type="EMBL" id="VJMH01005099">
    <property type="protein sequence ID" value="KAF0701168.1"/>
    <property type="molecule type" value="Genomic_DNA"/>
</dbReference>
<keyword evidence="13" id="KW-1185">Reference proteome</keyword>